<evidence type="ECO:0000256" key="8">
    <source>
        <dbReference type="SAM" id="SignalP"/>
    </source>
</evidence>
<accession>A0ABZ0B8P6</accession>
<dbReference type="Pfam" id="PF03734">
    <property type="entry name" value="YkuD"/>
    <property type="match status" value="1"/>
</dbReference>
<evidence type="ECO:0000313" key="11">
    <source>
        <dbReference type="Proteomes" id="UP001302249"/>
    </source>
</evidence>
<keyword evidence="3" id="KW-0808">Transferase</keyword>
<dbReference type="InterPro" id="IPR038063">
    <property type="entry name" value="Transpep_catalytic_dom"/>
</dbReference>
<dbReference type="NCBIfam" id="NF004785">
    <property type="entry name" value="PRK06132.1-2"/>
    <property type="match status" value="1"/>
</dbReference>
<keyword evidence="8" id="KW-0732">Signal</keyword>
<protein>
    <submittedName>
        <fullName evidence="10">L,D-transpeptidase family protein</fullName>
    </submittedName>
</protein>
<evidence type="ECO:0000256" key="7">
    <source>
        <dbReference type="PROSITE-ProRule" id="PRU01373"/>
    </source>
</evidence>
<feature type="chain" id="PRO_5045505872" evidence="8">
    <location>
        <begin position="23"/>
        <end position="221"/>
    </location>
</feature>
<evidence type="ECO:0000256" key="1">
    <source>
        <dbReference type="ARBA" id="ARBA00004752"/>
    </source>
</evidence>
<evidence type="ECO:0000256" key="5">
    <source>
        <dbReference type="ARBA" id="ARBA00022984"/>
    </source>
</evidence>
<proteinExistence type="inferred from homology"/>
<evidence type="ECO:0000313" key="10">
    <source>
        <dbReference type="EMBL" id="WNO52976.1"/>
    </source>
</evidence>
<evidence type="ECO:0000256" key="3">
    <source>
        <dbReference type="ARBA" id="ARBA00022679"/>
    </source>
</evidence>
<keyword evidence="6 7" id="KW-0961">Cell wall biogenesis/degradation</keyword>
<keyword evidence="4 7" id="KW-0133">Cell shape</keyword>
<keyword evidence="5 7" id="KW-0573">Peptidoglycan synthesis</keyword>
<gene>
    <name evidence="10" type="ORF">RPR59_10970</name>
</gene>
<evidence type="ECO:0000256" key="6">
    <source>
        <dbReference type="ARBA" id="ARBA00023316"/>
    </source>
</evidence>
<sequence length="221" mass="23470">MPRTIGLSIALGFALTSVAASARAGSGPVTIAAANRLATGQSLWAADPGEGEVEIVVSLPMQRLFVYRGGELIGATTVSTGKPGKATPTGEFLILEKNIFHRSNLYSDAPMPFMQRLTWSGIAMHAGYLPGRPASHGCIRMPRAFAKKLYALTSLDTPVLVTNQAAPEHYDPPPPPRLVADISDYEGDRYAIVTDDHVAFAPAGATVFDRNRAVVQPISAN</sequence>
<organism evidence="10 11">
    <name type="scientific">Stakelama saccharophila</name>
    <dbReference type="NCBI Taxonomy" id="3075605"/>
    <lineage>
        <taxon>Bacteria</taxon>
        <taxon>Pseudomonadati</taxon>
        <taxon>Pseudomonadota</taxon>
        <taxon>Alphaproteobacteria</taxon>
        <taxon>Sphingomonadales</taxon>
        <taxon>Sphingomonadaceae</taxon>
        <taxon>Stakelama</taxon>
    </lineage>
</organism>
<evidence type="ECO:0000256" key="2">
    <source>
        <dbReference type="ARBA" id="ARBA00005992"/>
    </source>
</evidence>
<feature type="active site" description="Nucleophile" evidence="7">
    <location>
        <position position="138"/>
    </location>
</feature>
<name>A0ABZ0B8P6_9SPHN</name>
<dbReference type="RefSeq" id="WP_313913969.1">
    <property type="nucleotide sequence ID" value="NZ_CP135076.1"/>
</dbReference>
<dbReference type="PANTHER" id="PTHR30582:SF2">
    <property type="entry name" value="L,D-TRANSPEPTIDASE YCIB-RELATED"/>
    <property type="match status" value="1"/>
</dbReference>
<dbReference type="Gene3D" id="2.40.440.10">
    <property type="entry name" value="L,D-transpeptidase catalytic domain-like"/>
    <property type="match status" value="1"/>
</dbReference>
<reference evidence="10 11" key="1">
    <citation type="submission" date="2023-09" db="EMBL/GenBank/DDBJ databases">
        <authorList>
            <person name="Rey-Velasco X."/>
        </authorList>
    </citation>
    <scope>NUCLEOTIDE SEQUENCE [LARGE SCALE GENOMIC DNA]</scope>
    <source>
        <strain evidence="10 11">W311</strain>
    </source>
</reference>
<feature type="signal peptide" evidence="8">
    <location>
        <begin position="1"/>
        <end position="22"/>
    </location>
</feature>
<dbReference type="InterPro" id="IPR005490">
    <property type="entry name" value="LD_TPept_cat_dom"/>
</dbReference>
<dbReference type="Proteomes" id="UP001302249">
    <property type="component" value="Chromosome"/>
</dbReference>
<comment type="similarity">
    <text evidence="2">Belongs to the YkuD family.</text>
</comment>
<evidence type="ECO:0000256" key="4">
    <source>
        <dbReference type="ARBA" id="ARBA00022960"/>
    </source>
</evidence>
<dbReference type="PANTHER" id="PTHR30582">
    <property type="entry name" value="L,D-TRANSPEPTIDASE"/>
    <property type="match status" value="1"/>
</dbReference>
<dbReference type="InterPro" id="IPR050979">
    <property type="entry name" value="LD-transpeptidase"/>
</dbReference>
<dbReference type="EMBL" id="CP135076">
    <property type="protein sequence ID" value="WNO52976.1"/>
    <property type="molecule type" value="Genomic_DNA"/>
</dbReference>
<comment type="pathway">
    <text evidence="1 7">Cell wall biogenesis; peptidoglycan biosynthesis.</text>
</comment>
<dbReference type="CDD" id="cd16913">
    <property type="entry name" value="YkuD_like"/>
    <property type="match status" value="1"/>
</dbReference>
<evidence type="ECO:0000259" key="9">
    <source>
        <dbReference type="PROSITE" id="PS52029"/>
    </source>
</evidence>
<dbReference type="PROSITE" id="PS52029">
    <property type="entry name" value="LD_TPASE"/>
    <property type="match status" value="1"/>
</dbReference>
<feature type="active site" description="Proton donor/acceptor" evidence="7">
    <location>
        <position position="125"/>
    </location>
</feature>
<keyword evidence="11" id="KW-1185">Reference proteome</keyword>
<dbReference type="SUPFAM" id="SSF141523">
    <property type="entry name" value="L,D-transpeptidase catalytic domain-like"/>
    <property type="match status" value="1"/>
</dbReference>
<feature type="domain" description="L,D-TPase catalytic" evidence="9">
    <location>
        <begin position="53"/>
        <end position="162"/>
    </location>
</feature>